<feature type="region of interest" description="Disordered" evidence="2">
    <location>
        <begin position="333"/>
        <end position="374"/>
    </location>
</feature>
<feature type="region of interest" description="Disordered" evidence="2">
    <location>
        <begin position="579"/>
        <end position="631"/>
    </location>
</feature>
<feature type="compositionally biased region" description="Low complexity" evidence="2">
    <location>
        <begin position="1418"/>
        <end position="1427"/>
    </location>
</feature>
<accession>A0ABD2JLS1</accession>
<dbReference type="SMART" id="SM00233">
    <property type="entry name" value="PH"/>
    <property type="match status" value="2"/>
</dbReference>
<proteinExistence type="predicted"/>
<dbReference type="Gene3D" id="2.30.29.30">
    <property type="entry name" value="Pleckstrin-homology domain (PH domain)/Phosphotyrosine-binding domain (PTB)"/>
    <property type="match status" value="2"/>
</dbReference>
<dbReference type="InterPro" id="IPR011993">
    <property type="entry name" value="PH-like_dom_sf"/>
</dbReference>
<dbReference type="PANTHER" id="PTHR17271:SF1">
    <property type="entry name" value="PROTEIN OUTSPREAD"/>
    <property type="match status" value="1"/>
</dbReference>
<feature type="coiled-coil region" evidence="1">
    <location>
        <begin position="1083"/>
        <end position="1139"/>
    </location>
</feature>
<feature type="compositionally biased region" description="Low complexity" evidence="2">
    <location>
        <begin position="701"/>
        <end position="716"/>
    </location>
</feature>
<feature type="compositionally biased region" description="Low complexity" evidence="2">
    <location>
        <begin position="363"/>
        <end position="374"/>
    </location>
</feature>
<reference evidence="4 5" key="1">
    <citation type="submission" date="2024-10" db="EMBL/GenBank/DDBJ databases">
        <authorList>
            <person name="Kim D."/>
        </authorList>
    </citation>
    <scope>NUCLEOTIDE SEQUENCE [LARGE SCALE GENOMIC DNA]</scope>
    <source>
        <strain evidence="4">Taebaek</strain>
    </source>
</reference>
<feature type="compositionally biased region" description="Basic residues" evidence="2">
    <location>
        <begin position="674"/>
        <end position="700"/>
    </location>
</feature>
<evidence type="ECO:0000313" key="5">
    <source>
        <dbReference type="Proteomes" id="UP001620645"/>
    </source>
</evidence>
<feature type="domain" description="PH" evidence="3">
    <location>
        <begin position="445"/>
        <end position="542"/>
    </location>
</feature>
<feature type="compositionally biased region" description="Low complexity" evidence="2">
    <location>
        <begin position="952"/>
        <end position="962"/>
    </location>
</feature>
<dbReference type="SUPFAM" id="SSF50729">
    <property type="entry name" value="PH domain-like"/>
    <property type="match status" value="2"/>
</dbReference>
<dbReference type="Pfam" id="PF00169">
    <property type="entry name" value="PH"/>
    <property type="match status" value="1"/>
</dbReference>
<sequence>MFLARSDRSLLRLSLLCWSLLVFRMVKSLVRPLFHFGYALHQRAFPANCVRFEANIFCKFRCQNCFRPRQEHSQAALGEAQMNRKITACGFLYVAPINLDFSQPSHEKKRWQRRWFTLYDDGELSYGLDSNSDTVPQLKMDMNKCIRVCEADAITNHAHSILIAFKNDRMDGLGDGLLKKVNWPSEIESVAKTDEHRQHPVVCYVKADSTDEIRWWQNLLQFYAKQNAIHLTPTRHLQPDEYFIEDDFPPDAQQKECTIQAKDTLDIASCSSSRCSSPPASAADLVKPTTVEEFGGTQMEPMEEPHKVSSAKDLKNGNDLCQATMVNVVHVPSDTSEHQVTSTSSPLLKPMAPPRSTSKKTTAKSSTTLSESVSSSQCVVPFGSDMNRKMPTAVESMPNSVPPIGSNCSDVSGNVSAREMPLPNTSLPRPTSFNTPFQIDTSNIHTLRKGWLMLRGKTENEWCNHWVVLAGLSLKLYKDVWAEDTEKALLSIDLKECESVYPSETARNYGIEIKCRRARFVLSAMTPGIRDSWIIALQQNLHNPSPTYADTTASIDAQSQADSTDIASLPPRRKKNIAYVAPESHHSNSLMDGDASSSTETEEEQQRRNEAVARRMTHHHNHQQQQPIQQTNSQRIVLANAGGGGSVHATIVGGRRTSSNSSRHYLRPCSPTSSHHHHHHHHPHQQNHHHLNQRGHHRRGATYSNNSSGASNTSGGSKHRQSVSPSMRRSPVNRLKDRNGKSASQSSINTSATISGGGGGSGGGLSASNGNDNNNSGTTTSGRGNAAEHLFLRPADVGSDSLASDFDIFPAAGGGEEGRLRHRLPFVLGLGDSAAQRRLNTAHRKRDGSNRHGGGSAWADGFHRGMLKTLEAQVQSLRTQLGDTSNRLHETLVENERLRVISSVKNSSPIQRDVIQNADISKLRQCLTAAEAELAKQQEAMDMMKHRLDEYGSGNNSSSTSTDATSPTKIGTAPTRRTTADFDKFPVEISQRLVSLLKVQAGALSKVLHSAAHSHSDKIAPLRRQVDTLIRTVAGIDENAPQTAKRMEGAFDEVVSAYEKLSTLLESPLLDGRDGEDSASASKVTLLQEIHEMESEMEDMQTSHYEEMERQRMECEHQLRLLRERVEHEEAGRKRLQAELETINTTRSSNEQRVAEQRTAHEAMVRELRAEFDRQLDALMAEHKRELEEEKKATKLALDAVHRMHDEEVQSLNDKLRTLQQRTVQLEHQQQKPLSPEAKGMAAEEFSTNDIEKMSMELNNLSALYSAKCLENSKLDEEMQKMLREREQKSTNTNNLDAVNKRLQRELRQKEQSIDDLRQQIAWLEKKLKMSGIEVSEQVHRGADAREAEQRGSGICSQQPQQQKQSQRLTTTTNAKGLTKATAVDDEQCKTPTTAAEATTKKQQRNSPLQETTPVKFRQSPQSIKHQQQQRKDCANSNNRGGVAGRKAMHNRRTDVRYHSNPVIPNSHPFVDDARPQSPHNKLCANNSKDRCFLDPPLLPTIINSSPKIFDVIDSGGDCTTNQQQHHHQRRSLAVPPVSERRKFFERVAEYNTLF</sequence>
<feature type="region of interest" description="Disordered" evidence="2">
    <location>
        <begin position="1338"/>
        <end position="1448"/>
    </location>
</feature>
<feature type="compositionally biased region" description="Low complexity" evidence="2">
    <location>
        <begin position="1358"/>
        <end position="1373"/>
    </location>
</feature>
<dbReference type="InterPro" id="IPR001849">
    <property type="entry name" value="PH_domain"/>
</dbReference>
<feature type="compositionally biased region" description="Gly residues" evidence="2">
    <location>
        <begin position="755"/>
        <end position="765"/>
    </location>
</feature>
<protein>
    <recommendedName>
        <fullName evidence="3">PH domain-containing protein</fullName>
    </recommendedName>
</protein>
<evidence type="ECO:0000256" key="2">
    <source>
        <dbReference type="SAM" id="MobiDB-lite"/>
    </source>
</evidence>
<name>A0ABD2JLS1_HETSC</name>
<gene>
    <name evidence="4" type="ORF">niasHS_007181</name>
</gene>
<evidence type="ECO:0000259" key="3">
    <source>
        <dbReference type="PROSITE" id="PS50003"/>
    </source>
</evidence>
<keyword evidence="5" id="KW-1185">Reference proteome</keyword>
<comment type="caution">
    <text evidence="4">The sequence shown here is derived from an EMBL/GenBank/DDBJ whole genome shotgun (WGS) entry which is preliminary data.</text>
</comment>
<organism evidence="4 5">
    <name type="scientific">Heterodera schachtii</name>
    <name type="common">Sugarbeet cyst nematode worm</name>
    <name type="synonym">Tylenchus schachtii</name>
    <dbReference type="NCBI Taxonomy" id="97005"/>
    <lineage>
        <taxon>Eukaryota</taxon>
        <taxon>Metazoa</taxon>
        <taxon>Ecdysozoa</taxon>
        <taxon>Nematoda</taxon>
        <taxon>Chromadorea</taxon>
        <taxon>Rhabditida</taxon>
        <taxon>Tylenchina</taxon>
        <taxon>Tylenchomorpha</taxon>
        <taxon>Tylenchoidea</taxon>
        <taxon>Heteroderidae</taxon>
        <taxon>Heteroderinae</taxon>
        <taxon>Heterodera</taxon>
    </lineage>
</organism>
<feature type="coiled-coil region" evidence="1">
    <location>
        <begin position="1272"/>
        <end position="1327"/>
    </location>
</feature>
<dbReference type="InterPro" id="IPR052223">
    <property type="entry name" value="Actin_Cytoskeleton_Reg"/>
</dbReference>
<feature type="region of interest" description="Disordered" evidence="2">
    <location>
        <begin position="949"/>
        <end position="977"/>
    </location>
</feature>
<dbReference type="Proteomes" id="UP001620645">
    <property type="component" value="Unassembled WGS sequence"/>
</dbReference>
<dbReference type="EMBL" id="JBICCN010000132">
    <property type="protein sequence ID" value="KAL3091388.1"/>
    <property type="molecule type" value="Genomic_DNA"/>
</dbReference>
<evidence type="ECO:0000313" key="4">
    <source>
        <dbReference type="EMBL" id="KAL3091388.1"/>
    </source>
</evidence>
<feature type="coiled-coil region" evidence="1">
    <location>
        <begin position="1169"/>
        <end position="1229"/>
    </location>
</feature>
<feature type="compositionally biased region" description="Basic and acidic residues" evidence="2">
    <location>
        <begin position="1338"/>
        <end position="1350"/>
    </location>
</feature>
<feature type="compositionally biased region" description="Low complexity" evidence="2">
    <location>
        <begin position="766"/>
        <end position="784"/>
    </location>
</feature>
<dbReference type="PANTHER" id="PTHR17271">
    <property type="entry name" value="PLECKSTRIN HOMOLOGY PH DOMAIN-CONTAINING PROTEIN"/>
    <property type="match status" value="1"/>
</dbReference>
<evidence type="ECO:0000256" key="1">
    <source>
        <dbReference type="SAM" id="Coils"/>
    </source>
</evidence>
<keyword evidence="1" id="KW-0175">Coiled coil</keyword>
<feature type="coiled-coil region" evidence="1">
    <location>
        <begin position="920"/>
        <end position="947"/>
    </location>
</feature>
<feature type="compositionally biased region" description="Basic and acidic residues" evidence="2">
    <location>
        <begin position="604"/>
        <end position="613"/>
    </location>
</feature>
<dbReference type="PROSITE" id="PS50003">
    <property type="entry name" value="PH_DOMAIN"/>
    <property type="match status" value="1"/>
</dbReference>
<feature type="region of interest" description="Disordered" evidence="2">
    <location>
        <begin position="644"/>
        <end position="784"/>
    </location>
</feature>